<feature type="compositionally biased region" description="Gly residues" evidence="8">
    <location>
        <begin position="34"/>
        <end position="51"/>
    </location>
</feature>
<feature type="binding site" evidence="7">
    <location>
        <position position="157"/>
    </location>
    <ligand>
        <name>Cu cation</name>
        <dbReference type="ChEBI" id="CHEBI:23378"/>
    </ligand>
</feature>
<evidence type="ECO:0000313" key="11">
    <source>
        <dbReference type="EMBL" id="MWG33339.1"/>
    </source>
</evidence>
<keyword evidence="12" id="KW-1185">Reference proteome</keyword>
<dbReference type="Gene3D" id="2.60.40.420">
    <property type="entry name" value="Cupredoxins - blue copper proteins"/>
    <property type="match status" value="1"/>
</dbReference>
<dbReference type="InterPro" id="IPR002386">
    <property type="entry name" value="Amicyanin/Pseudoazurin"/>
</dbReference>
<dbReference type="GO" id="GO:0009055">
    <property type="term" value="F:electron transfer activity"/>
    <property type="evidence" value="ECO:0007669"/>
    <property type="project" value="InterPro"/>
</dbReference>
<evidence type="ECO:0000256" key="3">
    <source>
        <dbReference type="ARBA" id="ARBA00022723"/>
    </source>
</evidence>
<name>A0A6B0GIP5_9EURY</name>
<keyword evidence="4" id="KW-0574">Periplasm</keyword>
<feature type="domain" description="Blue (type 1) copper" evidence="10">
    <location>
        <begin position="80"/>
        <end position="163"/>
    </location>
</feature>
<dbReference type="InterPro" id="IPR000923">
    <property type="entry name" value="BlueCu_1"/>
</dbReference>
<keyword evidence="6 7" id="KW-0186">Copper</keyword>
<comment type="caution">
    <text evidence="11">The sequence shown here is derived from an EMBL/GenBank/DDBJ whole genome shotgun (WGS) entry which is preliminary data.</text>
</comment>
<reference evidence="11 12" key="1">
    <citation type="submission" date="2019-12" db="EMBL/GenBank/DDBJ databases">
        <title>Halocatena pleomorpha gen. nov. sp. nov., an extremely halophilic archaeon of family Halobacteriaceae isolated from saltpan soil.</title>
        <authorList>
            <person name="Pal Y."/>
            <person name="Verma A."/>
            <person name="Krishnamurthi S."/>
            <person name="Kumar P."/>
        </authorList>
    </citation>
    <scope>NUCLEOTIDE SEQUENCE [LARGE SCALE GENOMIC DNA]</scope>
    <source>
        <strain evidence="11 12">JCM 16495</strain>
    </source>
</reference>
<gene>
    <name evidence="11" type="ORF">GQS65_02330</name>
</gene>
<evidence type="ECO:0000256" key="5">
    <source>
        <dbReference type="ARBA" id="ARBA00022982"/>
    </source>
</evidence>
<evidence type="ECO:0000256" key="7">
    <source>
        <dbReference type="PIRSR" id="PIRSR602386-1"/>
    </source>
</evidence>
<keyword evidence="9" id="KW-0812">Transmembrane</keyword>
<feature type="region of interest" description="Disordered" evidence="8">
    <location>
        <begin position="28"/>
        <end position="73"/>
    </location>
</feature>
<dbReference type="Proteomes" id="UP000451471">
    <property type="component" value="Unassembled WGS sequence"/>
</dbReference>
<feature type="binding site" evidence="7">
    <location>
        <position position="113"/>
    </location>
    <ligand>
        <name>Cu cation</name>
        <dbReference type="ChEBI" id="CHEBI:23378"/>
    </ligand>
</feature>
<keyword evidence="3 7" id="KW-0479">Metal-binding</keyword>
<evidence type="ECO:0000256" key="2">
    <source>
        <dbReference type="ARBA" id="ARBA00022448"/>
    </source>
</evidence>
<dbReference type="SUPFAM" id="SSF49503">
    <property type="entry name" value="Cupredoxins"/>
    <property type="match status" value="1"/>
</dbReference>
<keyword evidence="9" id="KW-1133">Transmembrane helix</keyword>
<organism evidence="11 12">
    <name type="scientific">Halomarina oriensis</name>
    <dbReference type="NCBI Taxonomy" id="671145"/>
    <lineage>
        <taxon>Archaea</taxon>
        <taxon>Methanobacteriati</taxon>
        <taxon>Methanobacteriota</taxon>
        <taxon>Stenosarchaea group</taxon>
        <taxon>Halobacteria</taxon>
        <taxon>Halobacteriales</taxon>
        <taxon>Natronomonadaceae</taxon>
        <taxon>Halomarina</taxon>
    </lineage>
</organism>
<evidence type="ECO:0000256" key="8">
    <source>
        <dbReference type="SAM" id="MobiDB-lite"/>
    </source>
</evidence>
<dbReference type="OrthoDB" id="11836at2157"/>
<evidence type="ECO:0000256" key="9">
    <source>
        <dbReference type="SAM" id="Phobius"/>
    </source>
</evidence>
<dbReference type="PROSITE" id="PS51318">
    <property type="entry name" value="TAT"/>
    <property type="match status" value="1"/>
</dbReference>
<protein>
    <submittedName>
        <fullName evidence="11">Halocyanin</fullName>
    </submittedName>
</protein>
<feature type="binding site" evidence="7">
    <location>
        <position position="149"/>
    </location>
    <ligand>
        <name>Cu cation</name>
        <dbReference type="ChEBI" id="CHEBI:23378"/>
    </ligand>
</feature>
<dbReference type="EMBL" id="WSZK01000006">
    <property type="protein sequence ID" value="MWG33339.1"/>
    <property type="molecule type" value="Genomic_DNA"/>
</dbReference>
<dbReference type="Pfam" id="PF00127">
    <property type="entry name" value="Copper-bind"/>
    <property type="match status" value="1"/>
</dbReference>
<sequence>MTDETGMKRRDFLRAAGVGGAVAAGAAGTAAGQEGNGSGTESGGGGGGGSGPIDYGIEGANGYDGPGSGTDATGQSEVSIAVGVGGGGYAFGPAAVNVDPGTTITWEWESAGHNVNAQSGAEFESPLQSEGTFEWTVPDDASGIVEYQCDPHVGQGMIGALAIGSDVPRAAPAGPVEPVVADSAKTLGIATLIAMFSTLGLAFFFLKYGGDYE</sequence>
<dbReference type="GO" id="GO:0042597">
    <property type="term" value="C:periplasmic space"/>
    <property type="evidence" value="ECO:0007669"/>
    <property type="project" value="UniProtKB-SubCell"/>
</dbReference>
<evidence type="ECO:0000259" key="10">
    <source>
        <dbReference type="Pfam" id="PF00127"/>
    </source>
</evidence>
<keyword evidence="2" id="KW-0813">Transport</keyword>
<keyword evidence="5" id="KW-0249">Electron transport</keyword>
<comment type="subcellular location">
    <subcellularLocation>
        <location evidence="1">Periplasm</location>
    </subcellularLocation>
</comment>
<dbReference type="RefSeq" id="WP_158203060.1">
    <property type="nucleotide sequence ID" value="NZ_WSZK01000006.1"/>
</dbReference>
<dbReference type="GO" id="GO:0005507">
    <property type="term" value="F:copper ion binding"/>
    <property type="evidence" value="ECO:0007669"/>
    <property type="project" value="InterPro"/>
</dbReference>
<dbReference type="PRINTS" id="PR00155">
    <property type="entry name" value="AMICYANIN"/>
</dbReference>
<evidence type="ECO:0000256" key="6">
    <source>
        <dbReference type="ARBA" id="ARBA00023008"/>
    </source>
</evidence>
<proteinExistence type="predicted"/>
<dbReference type="InterPro" id="IPR008972">
    <property type="entry name" value="Cupredoxin"/>
</dbReference>
<accession>A0A6B0GIP5</accession>
<evidence type="ECO:0000256" key="1">
    <source>
        <dbReference type="ARBA" id="ARBA00004418"/>
    </source>
</evidence>
<keyword evidence="9" id="KW-0472">Membrane</keyword>
<evidence type="ECO:0000256" key="4">
    <source>
        <dbReference type="ARBA" id="ARBA00022764"/>
    </source>
</evidence>
<comment type="cofactor">
    <cofactor evidence="7">
        <name>Cu cation</name>
        <dbReference type="ChEBI" id="CHEBI:23378"/>
    </cofactor>
    <text evidence="7">Binds 1 copper ion per subunit.</text>
</comment>
<feature type="binding site" evidence="7">
    <location>
        <position position="152"/>
    </location>
    <ligand>
        <name>Cu cation</name>
        <dbReference type="ChEBI" id="CHEBI:23378"/>
    </ligand>
</feature>
<feature type="transmembrane region" description="Helical" evidence="9">
    <location>
        <begin position="187"/>
        <end position="206"/>
    </location>
</feature>
<dbReference type="AlphaFoldDB" id="A0A6B0GIP5"/>
<dbReference type="InterPro" id="IPR006311">
    <property type="entry name" value="TAT_signal"/>
</dbReference>
<evidence type="ECO:0000313" key="12">
    <source>
        <dbReference type="Proteomes" id="UP000451471"/>
    </source>
</evidence>